<name>A0ABU9CPN9_9BURK</name>
<evidence type="ECO:0000313" key="2">
    <source>
        <dbReference type="EMBL" id="MEK8052665.1"/>
    </source>
</evidence>
<keyword evidence="1" id="KW-0732">Signal</keyword>
<dbReference type="Proteomes" id="UP001365405">
    <property type="component" value="Unassembled WGS sequence"/>
</dbReference>
<dbReference type="InterPro" id="IPR013424">
    <property type="entry name" value="Ice-binding_C"/>
</dbReference>
<organism evidence="2 3">
    <name type="scientific">Pseudaquabacterium inlustre</name>
    <dbReference type="NCBI Taxonomy" id="2984192"/>
    <lineage>
        <taxon>Bacteria</taxon>
        <taxon>Pseudomonadati</taxon>
        <taxon>Pseudomonadota</taxon>
        <taxon>Betaproteobacteria</taxon>
        <taxon>Burkholderiales</taxon>
        <taxon>Sphaerotilaceae</taxon>
        <taxon>Pseudaquabacterium</taxon>
    </lineage>
</organism>
<dbReference type="NCBIfam" id="TIGR02595">
    <property type="entry name" value="PEP_CTERM"/>
    <property type="match status" value="1"/>
</dbReference>
<accession>A0ABU9CPN9</accession>
<proteinExistence type="predicted"/>
<evidence type="ECO:0000313" key="3">
    <source>
        <dbReference type="Proteomes" id="UP001365405"/>
    </source>
</evidence>
<comment type="caution">
    <text evidence="2">The sequence shown here is derived from an EMBL/GenBank/DDBJ whole genome shotgun (WGS) entry which is preliminary data.</text>
</comment>
<gene>
    <name evidence="2" type="ORF">AACH10_20615</name>
</gene>
<dbReference type="RefSeq" id="WP_341412388.1">
    <property type="nucleotide sequence ID" value="NZ_JBBUTH010000010.1"/>
</dbReference>
<reference evidence="2 3" key="1">
    <citation type="submission" date="2024-04" db="EMBL/GenBank/DDBJ databases">
        <title>Novel species of the genus Ideonella isolated from streams.</title>
        <authorList>
            <person name="Lu H."/>
        </authorList>
    </citation>
    <scope>NUCLEOTIDE SEQUENCE [LARGE SCALE GENOMIC DNA]</scope>
    <source>
        <strain evidence="2 3">DXS22W</strain>
    </source>
</reference>
<keyword evidence="3" id="KW-1185">Reference proteome</keyword>
<feature type="chain" id="PRO_5045215932" evidence="1">
    <location>
        <begin position="23"/>
        <end position="233"/>
    </location>
</feature>
<feature type="signal peptide" evidence="1">
    <location>
        <begin position="1"/>
        <end position="22"/>
    </location>
</feature>
<evidence type="ECO:0000256" key="1">
    <source>
        <dbReference type="SAM" id="SignalP"/>
    </source>
</evidence>
<dbReference type="EMBL" id="JBBUTH010000010">
    <property type="protein sequence ID" value="MEK8052665.1"/>
    <property type="molecule type" value="Genomic_DNA"/>
</dbReference>
<protein>
    <submittedName>
        <fullName evidence="2">PEP-CTERM sorting domain-containing protein</fullName>
    </submittedName>
</protein>
<sequence length="233" mass="24357">MNFKASMLAAALALSAVGGAQAAAYVGTWDPAFGGNFTNLDWSGTVVVDIPDACLALGSASFGDAVCTTSQVLSASVTLSNHLQPANVDVLNFFQPALKLSLYDITVSGGELTGVFTNLLKFGSPLVFPGDWLAPDPAHNLTDVPSWYKDYRYGLFINGDTARLSAMSTHVSGGVDQLGGHCPFDSEFAICDSATEPKVTFTRLPVPEPGSLALTVLAVAAAGAVRQRRRRAA</sequence>